<evidence type="ECO:0000313" key="2">
    <source>
        <dbReference type="EMBL" id="CBZ52795.1"/>
    </source>
</evidence>
<feature type="compositionally biased region" description="Pro residues" evidence="1">
    <location>
        <begin position="476"/>
        <end position="486"/>
    </location>
</feature>
<feature type="compositionally biased region" description="Basic and acidic residues" evidence="1">
    <location>
        <begin position="660"/>
        <end position="671"/>
    </location>
</feature>
<organism evidence="2 3">
    <name type="scientific">Neospora caninum (strain Liverpool)</name>
    <dbReference type="NCBI Taxonomy" id="572307"/>
    <lineage>
        <taxon>Eukaryota</taxon>
        <taxon>Sar</taxon>
        <taxon>Alveolata</taxon>
        <taxon>Apicomplexa</taxon>
        <taxon>Conoidasida</taxon>
        <taxon>Coccidia</taxon>
        <taxon>Eucoccidiorida</taxon>
        <taxon>Eimeriorina</taxon>
        <taxon>Sarcocystidae</taxon>
        <taxon>Neospora</taxon>
    </lineage>
</organism>
<dbReference type="RefSeq" id="XP_003882827.1">
    <property type="nucleotide sequence ID" value="XM_003882778.1"/>
</dbReference>
<evidence type="ECO:0000256" key="1">
    <source>
        <dbReference type="SAM" id="MobiDB-lite"/>
    </source>
</evidence>
<feature type="region of interest" description="Disordered" evidence="1">
    <location>
        <begin position="277"/>
        <end position="332"/>
    </location>
</feature>
<dbReference type="EMBL" id="FR823389">
    <property type="protein sequence ID" value="CBZ52795.1"/>
    <property type="molecule type" value="Genomic_DNA"/>
</dbReference>
<dbReference type="OMA" id="SETEPWE"/>
<feature type="region of interest" description="Disordered" evidence="1">
    <location>
        <begin position="346"/>
        <end position="551"/>
    </location>
</feature>
<dbReference type="Proteomes" id="UP000007494">
    <property type="component" value="Chromosome VIIb"/>
</dbReference>
<dbReference type="VEuPathDB" id="ToxoDB:NCLIV_025840"/>
<feature type="compositionally biased region" description="Basic and acidic residues" evidence="1">
    <location>
        <begin position="396"/>
        <end position="411"/>
    </location>
</feature>
<reference evidence="3" key="1">
    <citation type="journal article" date="2012" name="PLoS Pathog.">
        <title>Comparative genomics of the apicomplexan parasites Toxoplasma gondii and Neospora caninum: Coccidia differing in host range and transmission strategy.</title>
        <authorList>
            <person name="Reid A.J."/>
            <person name="Vermont S.J."/>
            <person name="Cotton J.A."/>
            <person name="Harris D."/>
            <person name="Hill-Cawthorne G.A."/>
            <person name="Konen-Waisman S."/>
            <person name="Latham S.M."/>
            <person name="Mourier T."/>
            <person name="Norton R."/>
            <person name="Quail M.A."/>
            <person name="Sanders M."/>
            <person name="Shanmugam D."/>
            <person name="Sohal A."/>
            <person name="Wasmuth J.D."/>
            <person name="Brunk B."/>
            <person name="Grigg M.E."/>
            <person name="Howard J.C."/>
            <person name="Parkinson J."/>
            <person name="Roos D.S."/>
            <person name="Trees A.J."/>
            <person name="Berriman M."/>
            <person name="Pain A."/>
            <person name="Wastling J.M."/>
        </authorList>
    </citation>
    <scope>NUCLEOTIDE SEQUENCE [LARGE SCALE GENOMIC DNA]</scope>
    <source>
        <strain evidence="3">Liverpool</strain>
    </source>
</reference>
<feature type="compositionally biased region" description="Basic and acidic residues" evidence="1">
    <location>
        <begin position="300"/>
        <end position="321"/>
    </location>
</feature>
<dbReference type="InParanoid" id="F0VGF1"/>
<feature type="compositionally biased region" description="Low complexity" evidence="1">
    <location>
        <begin position="444"/>
        <end position="461"/>
    </location>
</feature>
<feature type="region of interest" description="Disordered" evidence="1">
    <location>
        <begin position="582"/>
        <end position="720"/>
    </location>
</feature>
<feature type="compositionally biased region" description="Basic and acidic residues" evidence="1">
    <location>
        <begin position="379"/>
        <end position="388"/>
    </location>
</feature>
<keyword evidence="3" id="KW-1185">Reference proteome</keyword>
<gene>
    <name evidence="2" type="ORF">NCLIV_025840</name>
</gene>
<name>F0VGF1_NEOCL</name>
<accession>F0VGF1</accession>
<protein>
    <submittedName>
        <fullName evidence="2">Uncharacterized protein</fullName>
    </submittedName>
</protein>
<sequence length="731" mass="79783">MIFNVIVVEPQYTHHFDVSVHPVRALPGAFSTLAATPQHINDQQVIILAATSADTKNQIALINLQPDAENYPGCQVHATLMELGVKPEDAITSVHWISPPEEARLSTTDEDSSHDPASVPPPSLLPCMDGVSQDIPYRRMILCVGTDRGSILFLECIHVPDKTDSKQQRLRVRLVYDLDGNRGPVRIQEVPSEVVMGRPIFASCCNDTMCHLWELQEAKAPTTADVAAAHASQRCAYLEMLRHRCMPDGSWPSWDLPFSYLADPGWPVEPRIGAPDYEHPPYPPLHTRNVTEGPPPFSHNRHEGKTDCMHRSLKQTRRDQRGATSGRNDQNTRDACDWLYCEPPSLSREQETDDDQPVRSALQTERGPRHGRHTGGVVKSREAPDTAKQEAAPEADIQKTEKEDSTHKEEGFTLPQPVPQKGNRNLRRGGTRPVAVAESEKETVASSTTSSTTTTAAPVETPGGKWVKYLLVPPGTAVPPTVPYPPTIDDTAPRRSEPREPAKEAQRDEADALPSKEGGTLPQQELPGEVPATKEGVESPGAQPFPASRPPRIAVALGLRRYPSGRRYQFGTGALHLPPLPGGLEIHSGGGDFAEGNPKSLDSIDTRREVSTLPVDGGHSHQENPKPRRLLQQVPVGGTEAMPPDEGTHHGGSAPQQSDQEGRVSRNKMLDAGEPAGVPEGEQQPESCGISGRQCRPASPAVGVDRQHDEEQAHEGRIAAGPWRFFIAEDD</sequence>
<feature type="compositionally biased region" description="Basic and acidic residues" evidence="1">
    <location>
        <begin position="491"/>
        <end position="510"/>
    </location>
</feature>
<dbReference type="GeneID" id="13442667"/>
<proteinExistence type="predicted"/>
<evidence type="ECO:0000313" key="3">
    <source>
        <dbReference type="Proteomes" id="UP000007494"/>
    </source>
</evidence>
<dbReference type="eggNOG" id="ENOG502TMKQ">
    <property type="taxonomic scope" value="Eukaryota"/>
</dbReference>
<feature type="region of interest" description="Disordered" evidence="1">
    <location>
        <begin position="104"/>
        <end position="125"/>
    </location>
</feature>
<dbReference type="OrthoDB" id="331244at2759"/>
<dbReference type="AlphaFoldDB" id="F0VGF1"/>
<feature type="compositionally biased region" description="Basic and acidic residues" evidence="1">
    <location>
        <begin position="705"/>
        <end position="717"/>
    </location>
</feature>